<dbReference type="GO" id="GO:0005524">
    <property type="term" value="F:ATP binding"/>
    <property type="evidence" value="ECO:0007669"/>
    <property type="project" value="UniProtKB-UniRule"/>
</dbReference>
<evidence type="ECO:0000256" key="5">
    <source>
        <dbReference type="ARBA" id="ARBA00022741"/>
    </source>
</evidence>
<organism evidence="12 13">
    <name type="scientific">Prosthecochloris marina</name>
    <dbReference type="NCBI Taxonomy" id="2017681"/>
    <lineage>
        <taxon>Bacteria</taxon>
        <taxon>Pseudomonadati</taxon>
        <taxon>Chlorobiota</taxon>
        <taxon>Chlorobiia</taxon>
        <taxon>Chlorobiales</taxon>
        <taxon>Chlorobiaceae</taxon>
        <taxon>Prosthecochloris</taxon>
    </lineage>
</organism>
<comment type="similarity">
    <text evidence="1 9">Belongs to the GHMP kinase family. IspE subfamily.</text>
</comment>
<protein>
    <recommendedName>
        <fullName evidence="3 9">4-diphosphocytidyl-2-C-methyl-D-erythritol kinase</fullName>
        <shortName evidence="9">CMK</shortName>
        <ecNumber evidence="2 9">2.7.1.148</ecNumber>
    </recommendedName>
    <alternativeName>
        <fullName evidence="8 9">4-(cytidine-5'-diphospho)-2-C-methyl-D-erythritol kinase</fullName>
    </alternativeName>
</protein>
<sequence>MQHISVKAFAKINLGLLITGKRPDGYHMLETVFAPVNWYDELTFTSADELSMTCSNLDLPSDDNNLCLKAASALRDYAEMTKGATIRLTKNIPFGAGLGGGSSDAAATLRVLNVLWGIHAPSDDLHALAVKLGADVPYFLESSGLVFASGIGEQLQDLERSLPFHIVTVFPEEHISTVWAYKNFYPKFERKVPDLKEMVFELCENKDLTVLPTFENDFEAVVFDYYPSVRQAKEKLLEEGALFASLSGSGSAVFGLFDRQDAAEKAMQAFGDKSRASLTPPSFKMIQRS</sequence>
<keyword evidence="5 9" id="KW-0547">Nucleotide-binding</keyword>
<evidence type="ECO:0000256" key="8">
    <source>
        <dbReference type="ARBA" id="ARBA00032554"/>
    </source>
</evidence>
<dbReference type="UniPathway" id="UPA00056">
    <property type="reaction ID" value="UER00094"/>
</dbReference>
<dbReference type="Proteomes" id="UP000246278">
    <property type="component" value="Unassembled WGS sequence"/>
</dbReference>
<dbReference type="HAMAP" id="MF_00061">
    <property type="entry name" value="IspE"/>
    <property type="match status" value="1"/>
</dbReference>
<keyword evidence="9" id="KW-0414">Isoprene biosynthesis</keyword>
<feature type="active site" evidence="9">
    <location>
        <position position="135"/>
    </location>
</feature>
<dbReference type="EC" id="2.7.1.148" evidence="2 9"/>
<keyword evidence="4 9" id="KW-0808">Transferase</keyword>
<gene>
    <name evidence="9" type="primary">ispE</name>
    <name evidence="12" type="ORF">CR164_07245</name>
</gene>
<dbReference type="InterPro" id="IPR036554">
    <property type="entry name" value="GHMP_kinase_C_sf"/>
</dbReference>
<keyword evidence="13" id="KW-1185">Reference proteome</keyword>
<dbReference type="RefSeq" id="WP_110023256.1">
    <property type="nucleotide sequence ID" value="NZ_PDNZ01000004.1"/>
</dbReference>
<dbReference type="PANTHER" id="PTHR43527:SF2">
    <property type="entry name" value="4-DIPHOSPHOCYTIDYL-2-C-METHYL-D-ERYTHRITOL KINASE, CHLOROPLASTIC"/>
    <property type="match status" value="1"/>
</dbReference>
<dbReference type="SUPFAM" id="SSF55060">
    <property type="entry name" value="GHMP Kinase, C-terminal domain"/>
    <property type="match status" value="1"/>
</dbReference>
<dbReference type="InterPro" id="IPR006204">
    <property type="entry name" value="GHMP_kinase_N_dom"/>
</dbReference>
<dbReference type="InterPro" id="IPR014721">
    <property type="entry name" value="Ribsml_uS5_D2-typ_fold_subgr"/>
</dbReference>
<dbReference type="NCBIfam" id="TIGR00154">
    <property type="entry name" value="ispE"/>
    <property type="match status" value="1"/>
</dbReference>
<evidence type="ECO:0000256" key="6">
    <source>
        <dbReference type="ARBA" id="ARBA00022777"/>
    </source>
</evidence>
<dbReference type="EMBL" id="PDNZ01000004">
    <property type="protein sequence ID" value="PWW82123.1"/>
    <property type="molecule type" value="Genomic_DNA"/>
</dbReference>
<evidence type="ECO:0000256" key="3">
    <source>
        <dbReference type="ARBA" id="ARBA00017473"/>
    </source>
</evidence>
<dbReference type="GO" id="GO:0019288">
    <property type="term" value="P:isopentenyl diphosphate biosynthetic process, methylerythritol 4-phosphate pathway"/>
    <property type="evidence" value="ECO:0007669"/>
    <property type="project" value="UniProtKB-UniRule"/>
</dbReference>
<dbReference type="SUPFAM" id="SSF54211">
    <property type="entry name" value="Ribosomal protein S5 domain 2-like"/>
    <property type="match status" value="1"/>
</dbReference>
<comment type="pathway">
    <text evidence="9">Isoprenoid biosynthesis; isopentenyl diphosphate biosynthesis via DXP pathway; isopentenyl diphosphate from 1-deoxy-D-xylulose 5-phosphate: step 3/6.</text>
</comment>
<evidence type="ECO:0000313" key="13">
    <source>
        <dbReference type="Proteomes" id="UP000246278"/>
    </source>
</evidence>
<feature type="domain" description="GHMP kinase N-terminal" evidence="10">
    <location>
        <begin position="65"/>
        <end position="140"/>
    </location>
</feature>
<evidence type="ECO:0000256" key="9">
    <source>
        <dbReference type="HAMAP-Rule" id="MF_00061"/>
    </source>
</evidence>
<accession>A0A317T637</accession>
<evidence type="ECO:0000259" key="10">
    <source>
        <dbReference type="Pfam" id="PF00288"/>
    </source>
</evidence>
<dbReference type="Pfam" id="PF08544">
    <property type="entry name" value="GHMP_kinases_C"/>
    <property type="match status" value="1"/>
</dbReference>
<dbReference type="InterPro" id="IPR013750">
    <property type="entry name" value="GHMP_kinase_C_dom"/>
</dbReference>
<dbReference type="PIRSF" id="PIRSF010376">
    <property type="entry name" value="IspE"/>
    <property type="match status" value="1"/>
</dbReference>
<comment type="catalytic activity">
    <reaction evidence="9">
        <text>4-CDP-2-C-methyl-D-erythritol + ATP = 4-CDP-2-C-methyl-D-erythritol 2-phosphate + ADP + H(+)</text>
        <dbReference type="Rhea" id="RHEA:18437"/>
        <dbReference type="ChEBI" id="CHEBI:15378"/>
        <dbReference type="ChEBI" id="CHEBI:30616"/>
        <dbReference type="ChEBI" id="CHEBI:57823"/>
        <dbReference type="ChEBI" id="CHEBI:57919"/>
        <dbReference type="ChEBI" id="CHEBI:456216"/>
        <dbReference type="EC" id="2.7.1.148"/>
    </reaction>
</comment>
<dbReference type="Gene3D" id="3.30.70.890">
    <property type="entry name" value="GHMP kinase, C-terminal domain"/>
    <property type="match status" value="1"/>
</dbReference>
<name>A0A317T637_9CHLB</name>
<dbReference type="GO" id="GO:0050515">
    <property type="term" value="F:4-(cytidine 5'-diphospho)-2-C-methyl-D-erythritol kinase activity"/>
    <property type="evidence" value="ECO:0007669"/>
    <property type="project" value="UniProtKB-UniRule"/>
</dbReference>
<evidence type="ECO:0000313" key="12">
    <source>
        <dbReference type="EMBL" id="PWW82123.1"/>
    </source>
</evidence>
<feature type="domain" description="GHMP kinase C-terminal" evidence="11">
    <location>
        <begin position="196"/>
        <end position="270"/>
    </location>
</feature>
<comment type="function">
    <text evidence="9">Catalyzes the phosphorylation of the position 2 hydroxy group of 4-diphosphocytidyl-2C-methyl-D-erythritol.</text>
</comment>
<evidence type="ECO:0000256" key="7">
    <source>
        <dbReference type="ARBA" id="ARBA00022840"/>
    </source>
</evidence>
<dbReference type="PANTHER" id="PTHR43527">
    <property type="entry name" value="4-DIPHOSPHOCYTIDYL-2-C-METHYL-D-ERYTHRITOL KINASE, CHLOROPLASTIC"/>
    <property type="match status" value="1"/>
</dbReference>
<dbReference type="Pfam" id="PF00288">
    <property type="entry name" value="GHMP_kinases_N"/>
    <property type="match status" value="1"/>
</dbReference>
<dbReference type="AlphaFoldDB" id="A0A317T637"/>
<evidence type="ECO:0000256" key="1">
    <source>
        <dbReference type="ARBA" id="ARBA00009684"/>
    </source>
</evidence>
<keyword evidence="6 9" id="KW-0418">Kinase</keyword>
<comment type="caution">
    <text evidence="12">The sequence shown here is derived from an EMBL/GenBank/DDBJ whole genome shotgun (WGS) entry which is preliminary data.</text>
</comment>
<dbReference type="GO" id="GO:0016114">
    <property type="term" value="P:terpenoid biosynthetic process"/>
    <property type="evidence" value="ECO:0007669"/>
    <property type="project" value="UniProtKB-UniRule"/>
</dbReference>
<feature type="active site" evidence="9">
    <location>
        <position position="11"/>
    </location>
</feature>
<feature type="binding site" evidence="9">
    <location>
        <begin position="93"/>
        <end position="103"/>
    </location>
    <ligand>
        <name>ATP</name>
        <dbReference type="ChEBI" id="CHEBI:30616"/>
    </ligand>
</feature>
<proteinExistence type="inferred from homology"/>
<evidence type="ECO:0000256" key="2">
    <source>
        <dbReference type="ARBA" id="ARBA00012052"/>
    </source>
</evidence>
<dbReference type="OrthoDB" id="9809438at2"/>
<dbReference type="NCBIfam" id="NF011202">
    <property type="entry name" value="PRK14608.1"/>
    <property type="match status" value="1"/>
</dbReference>
<reference evidence="13" key="1">
    <citation type="submission" date="2017-10" db="EMBL/GenBank/DDBJ databases">
        <authorList>
            <person name="Gaisin V.A."/>
            <person name="Rysina M.S."/>
            <person name="Grouzdev D.S."/>
        </authorList>
    </citation>
    <scope>NUCLEOTIDE SEQUENCE [LARGE SCALE GENOMIC DNA]</scope>
    <source>
        <strain evidence="13">V1</strain>
    </source>
</reference>
<evidence type="ECO:0000256" key="4">
    <source>
        <dbReference type="ARBA" id="ARBA00022679"/>
    </source>
</evidence>
<dbReference type="Gene3D" id="3.30.230.10">
    <property type="match status" value="1"/>
</dbReference>
<dbReference type="InterPro" id="IPR004424">
    <property type="entry name" value="IspE"/>
</dbReference>
<dbReference type="InterPro" id="IPR020568">
    <property type="entry name" value="Ribosomal_Su5_D2-typ_SF"/>
</dbReference>
<keyword evidence="7 9" id="KW-0067">ATP-binding</keyword>
<evidence type="ECO:0000259" key="11">
    <source>
        <dbReference type="Pfam" id="PF08544"/>
    </source>
</evidence>